<keyword evidence="7 8" id="KW-0472">Membrane</keyword>
<reference evidence="10 11" key="1">
    <citation type="submission" date="2016-11" db="EMBL/GenBank/DDBJ databases">
        <authorList>
            <person name="Jaros S."/>
            <person name="Januszkiewicz K."/>
            <person name="Wedrychowicz H."/>
        </authorList>
    </citation>
    <scope>NUCLEOTIDE SEQUENCE [LARGE SCALE GENOMIC DNA]</scope>
    <source>
        <strain evidence="10 11">ATCC 23634</strain>
    </source>
</reference>
<proteinExistence type="inferred from homology"/>
<comment type="subcellular location">
    <subcellularLocation>
        <location evidence="1">Cell inner membrane</location>
        <topology evidence="1">Multi-pass membrane protein</topology>
    </subcellularLocation>
    <subcellularLocation>
        <location evidence="8">Cell membrane</location>
        <topology evidence="8">Multi-pass membrane protein</topology>
    </subcellularLocation>
</comment>
<protein>
    <submittedName>
        <fullName evidence="10">Iron(III) transport system permease protein</fullName>
    </submittedName>
</protein>
<keyword evidence="11" id="KW-1185">Reference proteome</keyword>
<feature type="transmembrane region" description="Helical" evidence="8">
    <location>
        <begin position="107"/>
        <end position="130"/>
    </location>
</feature>
<keyword evidence="5 8" id="KW-0812">Transmembrane</keyword>
<feature type="domain" description="ABC transmembrane type-1" evidence="9">
    <location>
        <begin position="364"/>
        <end position="558"/>
    </location>
</feature>
<keyword evidence="4" id="KW-0997">Cell inner membrane</keyword>
<name>A0A1K2HSD5_9HYPH</name>
<dbReference type="InterPro" id="IPR035906">
    <property type="entry name" value="MetI-like_sf"/>
</dbReference>
<evidence type="ECO:0000256" key="1">
    <source>
        <dbReference type="ARBA" id="ARBA00004429"/>
    </source>
</evidence>
<evidence type="ECO:0000256" key="5">
    <source>
        <dbReference type="ARBA" id="ARBA00022692"/>
    </source>
</evidence>
<keyword evidence="6 8" id="KW-1133">Transmembrane helix</keyword>
<accession>A0A1K2HSD5</accession>
<dbReference type="STRING" id="665118.SAMN02983003_0089"/>
<feature type="transmembrane region" description="Helical" evidence="8">
    <location>
        <begin position="157"/>
        <end position="180"/>
    </location>
</feature>
<feature type="transmembrane region" description="Helical" evidence="8">
    <location>
        <begin position="535"/>
        <end position="562"/>
    </location>
</feature>
<feature type="transmembrane region" description="Helical" evidence="8">
    <location>
        <begin position="254"/>
        <end position="281"/>
    </location>
</feature>
<feature type="transmembrane region" description="Helical" evidence="8">
    <location>
        <begin position="216"/>
        <end position="234"/>
    </location>
</feature>
<dbReference type="PANTHER" id="PTHR43357">
    <property type="entry name" value="INNER MEMBRANE ABC TRANSPORTER PERMEASE PROTEIN YDCV"/>
    <property type="match status" value="1"/>
</dbReference>
<organism evidence="10 11">
    <name type="scientific">Devosia enhydra</name>
    <dbReference type="NCBI Taxonomy" id="665118"/>
    <lineage>
        <taxon>Bacteria</taxon>
        <taxon>Pseudomonadati</taxon>
        <taxon>Pseudomonadota</taxon>
        <taxon>Alphaproteobacteria</taxon>
        <taxon>Hyphomicrobiales</taxon>
        <taxon>Devosiaceae</taxon>
        <taxon>Devosia</taxon>
    </lineage>
</organism>
<dbReference type="Pfam" id="PF00528">
    <property type="entry name" value="BPD_transp_1"/>
    <property type="match status" value="2"/>
</dbReference>
<evidence type="ECO:0000256" key="7">
    <source>
        <dbReference type="ARBA" id="ARBA00023136"/>
    </source>
</evidence>
<dbReference type="InterPro" id="IPR000515">
    <property type="entry name" value="MetI-like"/>
</dbReference>
<feature type="transmembrane region" description="Helical" evidence="8">
    <location>
        <begin position="21"/>
        <end position="47"/>
    </location>
</feature>
<dbReference type="CDD" id="cd06261">
    <property type="entry name" value="TM_PBP2"/>
    <property type="match status" value="2"/>
</dbReference>
<comment type="similarity">
    <text evidence="8">Belongs to the binding-protein-dependent transport system permease family.</text>
</comment>
<feature type="transmembrane region" description="Helical" evidence="8">
    <location>
        <begin position="402"/>
        <end position="424"/>
    </location>
</feature>
<evidence type="ECO:0000256" key="2">
    <source>
        <dbReference type="ARBA" id="ARBA00022448"/>
    </source>
</evidence>
<evidence type="ECO:0000256" key="4">
    <source>
        <dbReference type="ARBA" id="ARBA00022519"/>
    </source>
</evidence>
<feature type="transmembrane region" description="Helical" evidence="8">
    <location>
        <begin position="302"/>
        <end position="327"/>
    </location>
</feature>
<evidence type="ECO:0000313" key="11">
    <source>
        <dbReference type="Proteomes" id="UP000183447"/>
    </source>
</evidence>
<gene>
    <name evidence="10" type="ORF">SAMN02983003_0089</name>
</gene>
<feature type="transmembrane region" description="Helical" evidence="8">
    <location>
        <begin position="368"/>
        <end position="390"/>
    </location>
</feature>
<dbReference type="GO" id="GO:0055085">
    <property type="term" value="P:transmembrane transport"/>
    <property type="evidence" value="ECO:0007669"/>
    <property type="project" value="InterPro"/>
</dbReference>
<dbReference type="Gene3D" id="1.10.3720.10">
    <property type="entry name" value="MetI-like"/>
    <property type="match status" value="2"/>
</dbReference>
<keyword evidence="2 8" id="KW-0813">Transport</keyword>
<dbReference type="PANTHER" id="PTHR43357:SF4">
    <property type="entry name" value="INNER MEMBRANE ABC TRANSPORTER PERMEASE PROTEIN YDCV"/>
    <property type="match status" value="1"/>
</dbReference>
<evidence type="ECO:0000259" key="9">
    <source>
        <dbReference type="PROSITE" id="PS50928"/>
    </source>
</evidence>
<sequence>MTTGTLRTDPPARSQRFAVNWGWLAWFVSILWLFFLVALPVGVIVISSVFDEGVSLDHYAAFFTSSALLTATLNSLLVAVGIAGLSLLIGGPLAFGVARTEMRFKGLVRATMIIALISPEFLLAMGYILLAGPNVGYFNVLIRGAFGIEGASGPLNVFSLGGLILTALPNGVAFVFLALVPAFTNMDPALEEAARVRGASALRAVRDITLPLMRPAMLSGALLAFATSLAMFGPPQMLGINVLTVAIRDALVRLNFATASVAAMVLIGLSLIALFIQRWAVRHVERYRTLGGKSFGARTIDLGWGTHLLTALGLVYGVVSLVIPYGAMTAASLMKSIGNGFSGDNWTLDNYRVVFTDPGILKAATLSLTLATTSATLVAVMGVVVAYVILRVKARGRALLDYLAILPLAIPGTALAFALIVVYLNWPMNMLGIYGTPTILLVAYLARFIPLGVRNSQTTLLQIAPELEEASRVFGASELKTLLRITAPLILPAIVYTWLLVFIMAIPELSASVILRGFGTQTLSTALLGIWSGNGGLAVASAFGMSIFIVVGVLFGLAAWFARRSGLLRGVQLA</sequence>
<feature type="transmembrane region" description="Helical" evidence="8">
    <location>
        <begin position="489"/>
        <end position="515"/>
    </location>
</feature>
<dbReference type="GO" id="GO:0005886">
    <property type="term" value="C:plasma membrane"/>
    <property type="evidence" value="ECO:0007669"/>
    <property type="project" value="UniProtKB-SubCell"/>
</dbReference>
<dbReference type="RefSeq" id="WP_072338466.1">
    <property type="nucleotide sequence ID" value="NZ_FPKU01000001.1"/>
</dbReference>
<evidence type="ECO:0000313" key="10">
    <source>
        <dbReference type="EMBL" id="SFZ80726.1"/>
    </source>
</evidence>
<feature type="domain" description="ABC transmembrane type-1" evidence="9">
    <location>
        <begin position="72"/>
        <end position="277"/>
    </location>
</feature>
<evidence type="ECO:0000256" key="3">
    <source>
        <dbReference type="ARBA" id="ARBA00022475"/>
    </source>
</evidence>
<dbReference type="EMBL" id="FPKU01000001">
    <property type="protein sequence ID" value="SFZ80726.1"/>
    <property type="molecule type" value="Genomic_DNA"/>
</dbReference>
<keyword evidence="3" id="KW-1003">Cell membrane</keyword>
<dbReference type="SUPFAM" id="SSF161098">
    <property type="entry name" value="MetI-like"/>
    <property type="match status" value="2"/>
</dbReference>
<dbReference type="Proteomes" id="UP000183447">
    <property type="component" value="Unassembled WGS sequence"/>
</dbReference>
<feature type="transmembrane region" description="Helical" evidence="8">
    <location>
        <begin position="67"/>
        <end position="95"/>
    </location>
</feature>
<dbReference type="AlphaFoldDB" id="A0A1K2HSD5"/>
<evidence type="ECO:0000256" key="6">
    <source>
        <dbReference type="ARBA" id="ARBA00022989"/>
    </source>
</evidence>
<dbReference type="PROSITE" id="PS50928">
    <property type="entry name" value="ABC_TM1"/>
    <property type="match status" value="2"/>
</dbReference>
<evidence type="ECO:0000256" key="8">
    <source>
        <dbReference type="RuleBase" id="RU363032"/>
    </source>
</evidence>
<feature type="transmembrane region" description="Helical" evidence="8">
    <location>
        <begin position="430"/>
        <end position="449"/>
    </location>
</feature>